<feature type="compositionally biased region" description="Basic and acidic residues" evidence="1">
    <location>
        <begin position="242"/>
        <end position="261"/>
    </location>
</feature>
<dbReference type="AlphaFoldDB" id="A0A401Q033"/>
<feature type="region of interest" description="Disordered" evidence="1">
    <location>
        <begin position="239"/>
        <end position="264"/>
    </location>
</feature>
<gene>
    <name evidence="2" type="ORF">scyTo_0020694</name>
</gene>
<dbReference type="EMBL" id="BFAA01017113">
    <property type="protein sequence ID" value="GCB78643.1"/>
    <property type="molecule type" value="Genomic_DNA"/>
</dbReference>
<evidence type="ECO:0000256" key="1">
    <source>
        <dbReference type="SAM" id="MobiDB-lite"/>
    </source>
</evidence>
<organism evidence="2 3">
    <name type="scientific">Scyliorhinus torazame</name>
    <name type="common">Cloudy catshark</name>
    <name type="synonym">Catulus torazame</name>
    <dbReference type="NCBI Taxonomy" id="75743"/>
    <lineage>
        <taxon>Eukaryota</taxon>
        <taxon>Metazoa</taxon>
        <taxon>Chordata</taxon>
        <taxon>Craniata</taxon>
        <taxon>Vertebrata</taxon>
        <taxon>Chondrichthyes</taxon>
        <taxon>Elasmobranchii</taxon>
        <taxon>Galeomorphii</taxon>
        <taxon>Galeoidea</taxon>
        <taxon>Carcharhiniformes</taxon>
        <taxon>Scyliorhinidae</taxon>
        <taxon>Scyliorhinus</taxon>
    </lineage>
</organism>
<reference evidence="2 3" key="1">
    <citation type="journal article" date="2018" name="Nat. Ecol. Evol.">
        <title>Shark genomes provide insights into elasmobranch evolution and the origin of vertebrates.</title>
        <authorList>
            <person name="Hara Y"/>
            <person name="Yamaguchi K"/>
            <person name="Onimaru K"/>
            <person name="Kadota M"/>
            <person name="Koyanagi M"/>
            <person name="Keeley SD"/>
            <person name="Tatsumi K"/>
            <person name="Tanaka K"/>
            <person name="Motone F"/>
            <person name="Kageyama Y"/>
            <person name="Nozu R"/>
            <person name="Adachi N"/>
            <person name="Nishimura O"/>
            <person name="Nakagawa R"/>
            <person name="Tanegashima C"/>
            <person name="Kiyatake I"/>
            <person name="Matsumoto R"/>
            <person name="Murakumo K"/>
            <person name="Nishida K"/>
            <person name="Terakita A"/>
            <person name="Kuratani S"/>
            <person name="Sato K"/>
            <person name="Hyodo S Kuraku.S."/>
        </authorList>
    </citation>
    <scope>NUCLEOTIDE SEQUENCE [LARGE SCALE GENOMIC DNA]</scope>
</reference>
<name>A0A401Q033_SCYTO</name>
<evidence type="ECO:0000313" key="2">
    <source>
        <dbReference type="EMBL" id="GCB78643.1"/>
    </source>
</evidence>
<protein>
    <submittedName>
        <fullName evidence="2">Uncharacterized protein</fullName>
    </submittedName>
</protein>
<evidence type="ECO:0000313" key="3">
    <source>
        <dbReference type="Proteomes" id="UP000288216"/>
    </source>
</evidence>
<proteinExistence type="predicted"/>
<dbReference type="OrthoDB" id="9943553at2759"/>
<comment type="caution">
    <text evidence="2">The sequence shown here is derived from an EMBL/GenBank/DDBJ whole genome shotgun (WGS) entry which is preliminary data.</text>
</comment>
<sequence length="281" mass="31245">MMFGKNGIFGIGSSWKKVVRHESSKRKVVLTKVTLLQNDSQCEDILSDPVNSYNRLAKTGIPEDNPAQQTNNYMELAKSGFRSSFSEYAAVNEPPNCMLKLYKSESEDSGVELPSGANSPSTPSGSEQSFVVHRRESSCDSGMALSILSSFPAIQHCPFPADNRNSDKCSKIDGKAEGNQEAPVKVKKLHSASANWKKNSSSNRNFNQNPTIIDEEVTQPRRVSLVEIVIADTNSQLFESDTVEHGNETRLDQETLKRRPSSDSLNDYMEECCRLSQVRDR</sequence>
<accession>A0A401Q033</accession>
<feature type="region of interest" description="Disordered" evidence="1">
    <location>
        <begin position="108"/>
        <end position="133"/>
    </location>
</feature>
<feature type="compositionally biased region" description="Polar residues" evidence="1">
    <location>
        <begin position="116"/>
        <end position="129"/>
    </location>
</feature>
<keyword evidence="3" id="KW-1185">Reference proteome</keyword>
<dbReference type="Proteomes" id="UP000288216">
    <property type="component" value="Unassembled WGS sequence"/>
</dbReference>